<sequence>MFRYMLKSKIHRATVTKADLNYEGSLTLDKDFMELADLRPFEKIKIYNISNGERFDTYVIEGKRGSKEVCLNGAAARKGAVGDLIIVVSYALYSEPEIHQGKSTVLIMGPENEITEIRNISWNS</sequence>
<gene>
    <name evidence="9" type="primary">panD</name>
    <name evidence="14" type="ORF">DBT_0118</name>
</gene>
<evidence type="ECO:0000256" key="4">
    <source>
        <dbReference type="ARBA" id="ARBA00022813"/>
    </source>
</evidence>
<dbReference type="NCBIfam" id="TIGR00223">
    <property type="entry name" value="panD"/>
    <property type="match status" value="1"/>
</dbReference>
<evidence type="ECO:0000313" key="15">
    <source>
        <dbReference type="Proteomes" id="UP000093080"/>
    </source>
</evidence>
<evidence type="ECO:0000256" key="5">
    <source>
        <dbReference type="ARBA" id="ARBA00023145"/>
    </source>
</evidence>
<name>A0A1B9F944_9BACT</name>
<dbReference type="EC" id="4.1.1.11" evidence="9"/>
<comment type="catalytic activity">
    <reaction evidence="9">
        <text>L-aspartate + H(+) = beta-alanine + CO2</text>
        <dbReference type="Rhea" id="RHEA:19497"/>
        <dbReference type="ChEBI" id="CHEBI:15378"/>
        <dbReference type="ChEBI" id="CHEBI:16526"/>
        <dbReference type="ChEBI" id="CHEBI:29991"/>
        <dbReference type="ChEBI" id="CHEBI:57966"/>
        <dbReference type="EC" id="4.1.1.11"/>
    </reaction>
</comment>
<evidence type="ECO:0000256" key="10">
    <source>
        <dbReference type="PIRSR" id="PIRSR006246-1"/>
    </source>
</evidence>
<dbReference type="HAMAP" id="MF_00446">
    <property type="entry name" value="PanD"/>
    <property type="match status" value="1"/>
</dbReference>
<evidence type="ECO:0000256" key="12">
    <source>
        <dbReference type="PIRSR" id="PIRSR006246-3"/>
    </source>
</evidence>
<feature type="active site" description="Schiff-base intermediate with substrate; via pyruvic acid" evidence="9 10">
    <location>
        <position position="25"/>
    </location>
</feature>
<comment type="subunit">
    <text evidence="9">Heterooctamer of four alpha and four beta subunits.</text>
</comment>
<reference evidence="14 15" key="1">
    <citation type="submission" date="2016-06" db="EMBL/GenBank/DDBJ databases">
        <title>Respiratory ammonification of nitrate coupled to the oxidation of elemental sulfur in deep-sea autotrophic thermophilic bacteria.</title>
        <authorList>
            <person name="Slobodkina G.B."/>
            <person name="Mardanov A.V."/>
            <person name="Ravin N.V."/>
            <person name="Frolova A.A."/>
            <person name="Viryasiv M.B."/>
            <person name="Chernyh N.A."/>
            <person name="Bonch-Osmolovskaya E.A."/>
            <person name="Slobodkin A.I."/>
        </authorList>
    </citation>
    <scope>NUCLEOTIDE SEQUENCE [LARGE SCALE GENOMIC DNA]</scope>
    <source>
        <strain evidence="14 15">S69</strain>
    </source>
</reference>
<dbReference type="GO" id="GO:0006523">
    <property type="term" value="P:alanine biosynthetic process"/>
    <property type="evidence" value="ECO:0007669"/>
    <property type="project" value="InterPro"/>
</dbReference>
<evidence type="ECO:0000313" key="14">
    <source>
        <dbReference type="EMBL" id="OCC16301.1"/>
    </source>
</evidence>
<dbReference type="InterPro" id="IPR003190">
    <property type="entry name" value="Asp_decarbox"/>
</dbReference>
<dbReference type="SUPFAM" id="SSF50692">
    <property type="entry name" value="ADC-like"/>
    <property type="match status" value="1"/>
</dbReference>
<evidence type="ECO:0000256" key="13">
    <source>
        <dbReference type="PIRSR" id="PIRSR006246-5"/>
    </source>
</evidence>
<organism evidence="14 15">
    <name type="scientific">Dissulfuribacter thermophilus</name>
    <dbReference type="NCBI Taxonomy" id="1156395"/>
    <lineage>
        <taxon>Bacteria</taxon>
        <taxon>Pseudomonadati</taxon>
        <taxon>Thermodesulfobacteriota</taxon>
        <taxon>Dissulfuribacteria</taxon>
        <taxon>Dissulfuribacterales</taxon>
        <taxon>Dissulfuribacteraceae</taxon>
        <taxon>Dissulfuribacter</taxon>
    </lineage>
</organism>
<dbReference type="PANTHER" id="PTHR21012:SF0">
    <property type="entry name" value="ASPARTATE 1-DECARBOXYLASE"/>
    <property type="match status" value="1"/>
</dbReference>
<feature type="chain" id="PRO_5014001939" description="Aspartate 1-decarboxylase beta chain" evidence="9 13">
    <location>
        <begin position="1"/>
        <end position="24"/>
    </location>
</feature>
<accession>A0A1B9F944</accession>
<feature type="binding site" evidence="9 11">
    <location>
        <begin position="73"/>
        <end position="75"/>
    </location>
    <ligand>
        <name>substrate</name>
    </ligand>
</feature>
<dbReference type="EMBL" id="MAGO01000001">
    <property type="protein sequence ID" value="OCC16301.1"/>
    <property type="molecule type" value="Genomic_DNA"/>
</dbReference>
<evidence type="ECO:0000256" key="1">
    <source>
        <dbReference type="ARBA" id="ARBA00022490"/>
    </source>
</evidence>
<keyword evidence="7 9" id="KW-0704">Schiff base</keyword>
<dbReference type="GO" id="GO:0005829">
    <property type="term" value="C:cytosol"/>
    <property type="evidence" value="ECO:0007669"/>
    <property type="project" value="TreeGrafter"/>
</dbReference>
<keyword evidence="2 9" id="KW-0566">Pantothenate biosynthesis</keyword>
<feature type="active site" description="Proton donor" evidence="9 10">
    <location>
        <position position="58"/>
    </location>
</feature>
<comment type="cofactor">
    <cofactor evidence="9 10">
        <name>pyruvate</name>
        <dbReference type="ChEBI" id="CHEBI:15361"/>
    </cofactor>
    <text evidence="9 10">Binds 1 pyruvoyl group covalently per subunit.</text>
</comment>
<feature type="modified residue" description="Pyruvic acid (Ser)" evidence="9 12">
    <location>
        <position position="25"/>
    </location>
</feature>
<keyword evidence="5 9" id="KW-0865">Zymogen</keyword>
<evidence type="ECO:0000256" key="2">
    <source>
        <dbReference type="ARBA" id="ARBA00022655"/>
    </source>
</evidence>
<keyword evidence="3 9" id="KW-0210">Decarboxylase</keyword>
<comment type="PTM">
    <text evidence="9 12">Is synthesized initially as an inactive proenzyme, which is activated by self-cleavage at a specific serine bond to produce a beta-subunit with a hydroxyl group at its C-terminus and an alpha-subunit with a pyruvoyl group at its N-terminus.</text>
</comment>
<evidence type="ECO:0000256" key="7">
    <source>
        <dbReference type="ARBA" id="ARBA00023270"/>
    </source>
</evidence>
<dbReference type="OrthoDB" id="9803983at2"/>
<dbReference type="GO" id="GO:0004068">
    <property type="term" value="F:aspartate 1-decarboxylase activity"/>
    <property type="evidence" value="ECO:0007669"/>
    <property type="project" value="UniProtKB-UniRule"/>
</dbReference>
<comment type="function">
    <text evidence="9">Catalyzes the pyruvoyl-dependent decarboxylation of aspartate to produce beta-alanine.</text>
</comment>
<comment type="similarity">
    <text evidence="9">Belongs to the PanD family.</text>
</comment>
<dbReference type="GO" id="GO:0015940">
    <property type="term" value="P:pantothenate biosynthetic process"/>
    <property type="evidence" value="ECO:0007669"/>
    <property type="project" value="UniProtKB-UniRule"/>
</dbReference>
<evidence type="ECO:0000256" key="9">
    <source>
        <dbReference type="HAMAP-Rule" id="MF_00446"/>
    </source>
</evidence>
<dbReference type="PANTHER" id="PTHR21012">
    <property type="entry name" value="ASPARTATE 1-DECARBOXYLASE"/>
    <property type="match status" value="1"/>
</dbReference>
<evidence type="ECO:0000256" key="11">
    <source>
        <dbReference type="PIRSR" id="PIRSR006246-2"/>
    </source>
</evidence>
<keyword evidence="6 9" id="KW-0456">Lyase</keyword>
<protein>
    <recommendedName>
        <fullName evidence="9">Aspartate 1-decarboxylase</fullName>
        <ecNumber evidence="9">4.1.1.11</ecNumber>
    </recommendedName>
    <alternativeName>
        <fullName evidence="9">Aspartate alpha-decarboxylase</fullName>
    </alternativeName>
    <component>
        <recommendedName>
            <fullName evidence="9">Aspartate 1-decarboxylase beta chain</fullName>
        </recommendedName>
    </component>
    <component>
        <recommendedName>
            <fullName evidence="9">Aspartate 1-decarboxylase alpha chain</fullName>
        </recommendedName>
    </component>
</protein>
<keyword evidence="1 9" id="KW-0963">Cytoplasm</keyword>
<dbReference type="UniPathway" id="UPA00028">
    <property type="reaction ID" value="UER00002"/>
</dbReference>
<dbReference type="InterPro" id="IPR009010">
    <property type="entry name" value="Asp_de-COase-like_dom_sf"/>
</dbReference>
<evidence type="ECO:0000256" key="3">
    <source>
        <dbReference type="ARBA" id="ARBA00022793"/>
    </source>
</evidence>
<dbReference type="Pfam" id="PF02261">
    <property type="entry name" value="Asp_decarbox"/>
    <property type="match status" value="1"/>
</dbReference>
<dbReference type="AlphaFoldDB" id="A0A1B9F944"/>
<feature type="binding site" evidence="9 11">
    <location>
        <position position="57"/>
    </location>
    <ligand>
        <name>substrate</name>
    </ligand>
</feature>
<dbReference type="STRING" id="1156395.DBT_0118"/>
<dbReference type="PIRSF" id="PIRSF006246">
    <property type="entry name" value="Asp_decarbox"/>
    <property type="match status" value="1"/>
</dbReference>
<keyword evidence="15" id="KW-1185">Reference proteome</keyword>
<comment type="caution">
    <text evidence="14">The sequence shown here is derived from an EMBL/GenBank/DDBJ whole genome shotgun (WGS) entry which is preliminary data.</text>
</comment>
<keyword evidence="4 9" id="KW-0068">Autocatalytic cleavage</keyword>
<evidence type="ECO:0000256" key="8">
    <source>
        <dbReference type="ARBA" id="ARBA00023317"/>
    </source>
</evidence>
<keyword evidence="8 9" id="KW-0670">Pyruvate</keyword>
<evidence type="ECO:0000256" key="6">
    <source>
        <dbReference type="ARBA" id="ARBA00023239"/>
    </source>
</evidence>
<comment type="subcellular location">
    <subcellularLocation>
        <location evidence="9">Cytoplasm</location>
    </subcellularLocation>
</comment>
<proteinExistence type="inferred from homology"/>
<comment type="pathway">
    <text evidence="9">Cofactor biosynthesis; (R)-pantothenate biosynthesis; beta-alanine from L-aspartate: step 1/1.</text>
</comment>
<dbReference type="RefSeq" id="WP_067615392.1">
    <property type="nucleotide sequence ID" value="NZ_MAGO01000001.1"/>
</dbReference>
<dbReference type="PATRIC" id="fig|1156395.6.peg.117"/>
<dbReference type="CDD" id="cd06919">
    <property type="entry name" value="Asp_decarbox"/>
    <property type="match status" value="1"/>
</dbReference>
<feature type="chain" id="PRO_5014001938" description="Aspartate 1-decarboxylase alpha chain" evidence="9 13">
    <location>
        <begin position="25"/>
        <end position="124"/>
    </location>
</feature>
<dbReference type="Gene3D" id="2.40.40.20">
    <property type="match status" value="1"/>
</dbReference>
<dbReference type="Proteomes" id="UP000093080">
    <property type="component" value="Unassembled WGS sequence"/>
</dbReference>